<dbReference type="EMBL" id="JAFMYW010000003">
    <property type="protein sequence ID" value="MBO0949216.1"/>
    <property type="molecule type" value="Genomic_DNA"/>
</dbReference>
<proteinExistence type="predicted"/>
<accession>A0ABS3JIH1</accession>
<reference evidence="2 3" key="1">
    <citation type="submission" date="2021-03" db="EMBL/GenBank/DDBJ databases">
        <title>Fibrella sp. HMF5405 genome sequencing and assembly.</title>
        <authorList>
            <person name="Kang H."/>
            <person name="Kim H."/>
            <person name="Bae S."/>
            <person name="Joh K."/>
        </authorList>
    </citation>
    <scope>NUCLEOTIDE SEQUENCE [LARGE SCALE GENOMIC DNA]</scope>
    <source>
        <strain evidence="2 3">HMF5405</strain>
    </source>
</reference>
<keyword evidence="3" id="KW-1185">Reference proteome</keyword>
<evidence type="ECO:0000313" key="2">
    <source>
        <dbReference type="EMBL" id="MBO0949216.1"/>
    </source>
</evidence>
<name>A0ABS3JIH1_9BACT</name>
<dbReference type="RefSeq" id="WP_207329195.1">
    <property type="nucleotide sequence ID" value="NZ_JAFMYW010000003.1"/>
</dbReference>
<protein>
    <submittedName>
        <fullName evidence="2">Uncharacterized protein</fullName>
    </submittedName>
</protein>
<feature type="region of interest" description="Disordered" evidence="1">
    <location>
        <begin position="1"/>
        <end position="25"/>
    </location>
</feature>
<evidence type="ECO:0000256" key="1">
    <source>
        <dbReference type="SAM" id="MobiDB-lite"/>
    </source>
</evidence>
<organism evidence="2 3">
    <name type="scientific">Fibrella forsythiae</name>
    <dbReference type="NCBI Taxonomy" id="2817061"/>
    <lineage>
        <taxon>Bacteria</taxon>
        <taxon>Pseudomonadati</taxon>
        <taxon>Bacteroidota</taxon>
        <taxon>Cytophagia</taxon>
        <taxon>Cytophagales</taxon>
        <taxon>Spirosomataceae</taxon>
        <taxon>Fibrella</taxon>
    </lineage>
</organism>
<gene>
    <name evidence="2" type="ORF">J2I46_11530</name>
</gene>
<sequence>MAKNSKTTSSGIASQAAKTLNNPSASATAKKLAGFALSQTNKGKQTGSDMETIASKVLKSTKYSDETKDLAASVLSQSNRNR</sequence>
<comment type="caution">
    <text evidence="2">The sequence shown here is derived from an EMBL/GenBank/DDBJ whole genome shotgun (WGS) entry which is preliminary data.</text>
</comment>
<evidence type="ECO:0000313" key="3">
    <source>
        <dbReference type="Proteomes" id="UP000664628"/>
    </source>
</evidence>
<dbReference type="Proteomes" id="UP000664628">
    <property type="component" value="Unassembled WGS sequence"/>
</dbReference>